<evidence type="ECO:0000313" key="5">
    <source>
        <dbReference type="Proteomes" id="UP001152885"/>
    </source>
</evidence>
<sequence>MSVYKRYVSGEHDQTYFDKINKQPNDEKDKRMIINQLQGQFNNQKRNKNSIKHVKLKDWIQSYFNNSIVFQGFDSILFHDKFIIIINNYQSHKISSISIDKFGVRLYENLKLNPNSRFWPSCENLLPSYKNLNSRRALAITNLKDSSKLINTNEIMNLPLWDETNAGNLANLMKLIKHQSSNYIGLQLLKLGLLQQHSLNSLFIDVIYDNNNNNEDDNNKFVYLLGEQLEQLFDPLLEYCPERVQNSYVPPIQTSVSSIPNNSTIQSIIEELISVQTNYTIGLVNLLQNFIIPLRIYIVNNSKSSKNLTKINQIFPPTIDEITRINCILNDSLLKAQKINYLQVFKSLSIILPQFYKPFIRHEANVKKFGSELIKFYHHNKIEIFENLTINVNGLSIREIDSIITGSLLELSKIKLIIERLIIAIESEKLKIRNFDQDINDTKQDEEIEKYSKIIFETIDAFGYENKQDQEVNRDRIFTPSGKFLVELATKWPKELQNGWISRKLIGIFEMENLQCETKCNREVLIIFSDYLLILNISDHEYYESNKDISISIPDVLMHSLINEKPLPNIDRFPSMEVKNWCLINEALPSSYECLTENQEIIDCLRILNTTKSGFNATEGDQVFTKHYKVLNGSSSNVIDLIIKANVLHKVSPFHLFKFTDSNLNIYYTAHECSTYVQESSKSNYLICLNMDIDVPSIFQSNPNLRFLLQISFIDEEKVRVTGYDKICNKQINEVIQGKNLNEFIKTMIYKNFNGLVSTYNDVTKNLIKSNEKSLRFIIDYVINDQVIENVHLPKGNNTQYSISGVLHESNKNLENKKVEQSKVSPPKTEKKRKSLFGNLFKVKQVKINTSNDSTNNISHTFIPRGTKKEYVDYYKPIPKLRTRADSNSSTITRPKEVSKLTSLLGKEQRYNSNLETINDNDTSVLRNEKLVKSNNHVTQPSIEISEGFSFPQKPIESEKPTTSSTIKRISTFDDVSLPKIEWLLNYTEADSQPNWELICSNKVINQRTPIIEEKLESSESSESRIPSNPSSIFSSTQKQRKVSPPMPIIQQPKREESIQSITSQQYINHFEKFINFEFENENKPTKKDLQPFHSNNSIITLTSESDGHVNSFTDCRIFYSPIEELGK</sequence>
<dbReference type="InterPro" id="IPR021895">
    <property type="entry name" value="Bud3_N"/>
</dbReference>
<accession>A0A9W4XCA0</accession>
<feature type="domain" description="Bud3 C-terminal PH" evidence="3">
    <location>
        <begin position="478"/>
        <end position="660"/>
    </location>
</feature>
<comment type="caution">
    <text evidence="4">The sequence shown here is derived from an EMBL/GenBank/DDBJ whole genome shotgun (WGS) entry which is preliminary data.</text>
</comment>
<evidence type="ECO:0000259" key="2">
    <source>
        <dbReference type="Pfam" id="PF12015"/>
    </source>
</evidence>
<evidence type="ECO:0008006" key="6">
    <source>
        <dbReference type="Google" id="ProtNLM"/>
    </source>
</evidence>
<dbReference type="InterPro" id="IPR035899">
    <property type="entry name" value="DBL_dom_sf"/>
</dbReference>
<evidence type="ECO:0000259" key="3">
    <source>
        <dbReference type="Pfam" id="PF25351"/>
    </source>
</evidence>
<dbReference type="Proteomes" id="UP001152885">
    <property type="component" value="Unassembled WGS sequence"/>
</dbReference>
<dbReference type="Pfam" id="PF12015">
    <property type="entry name" value="Bud3_N"/>
    <property type="match status" value="1"/>
</dbReference>
<gene>
    <name evidence="4" type="ORF">CANVERA_P4864</name>
</gene>
<dbReference type="EMBL" id="CANTUO010000006">
    <property type="protein sequence ID" value="CAI5760354.1"/>
    <property type="molecule type" value="Genomic_DNA"/>
</dbReference>
<dbReference type="Pfam" id="PF25351">
    <property type="entry name" value="PH_BUD3_C"/>
    <property type="match status" value="1"/>
</dbReference>
<keyword evidence="5" id="KW-1185">Reference proteome</keyword>
<reference evidence="4" key="1">
    <citation type="submission" date="2022-12" db="EMBL/GenBank/DDBJ databases">
        <authorList>
            <person name="Brejova B."/>
        </authorList>
    </citation>
    <scope>NUCLEOTIDE SEQUENCE</scope>
</reference>
<dbReference type="AlphaFoldDB" id="A0A9W4XCA0"/>
<feature type="region of interest" description="Disordered" evidence="1">
    <location>
        <begin position="1016"/>
        <end position="1045"/>
    </location>
</feature>
<dbReference type="SUPFAM" id="SSF48065">
    <property type="entry name" value="DBL homology domain (DH-domain)"/>
    <property type="match status" value="1"/>
</dbReference>
<evidence type="ECO:0000313" key="4">
    <source>
        <dbReference type="EMBL" id="CAI5760354.1"/>
    </source>
</evidence>
<name>A0A9W4XCA0_9ASCO</name>
<organism evidence="4 5">
    <name type="scientific">Candida verbasci</name>
    <dbReference type="NCBI Taxonomy" id="1227364"/>
    <lineage>
        <taxon>Eukaryota</taxon>
        <taxon>Fungi</taxon>
        <taxon>Dikarya</taxon>
        <taxon>Ascomycota</taxon>
        <taxon>Saccharomycotina</taxon>
        <taxon>Pichiomycetes</taxon>
        <taxon>Debaryomycetaceae</taxon>
        <taxon>Candida/Lodderomyces clade</taxon>
        <taxon>Candida</taxon>
    </lineage>
</organism>
<feature type="domain" description="Bud3 N-terminal" evidence="2">
    <location>
        <begin position="31"/>
        <end position="207"/>
    </location>
</feature>
<evidence type="ECO:0000256" key="1">
    <source>
        <dbReference type="SAM" id="MobiDB-lite"/>
    </source>
</evidence>
<feature type="compositionally biased region" description="Low complexity" evidence="1">
    <location>
        <begin position="1019"/>
        <end position="1033"/>
    </location>
</feature>
<feature type="compositionally biased region" description="Basic and acidic residues" evidence="1">
    <location>
        <begin position="812"/>
        <end position="821"/>
    </location>
</feature>
<protein>
    <recommendedName>
        <fullName evidence="6">Bud site selection protein 3</fullName>
    </recommendedName>
</protein>
<dbReference type="InterPro" id="IPR057454">
    <property type="entry name" value="Bud3_C"/>
</dbReference>
<dbReference type="OrthoDB" id="4066896at2759"/>
<proteinExistence type="predicted"/>
<feature type="region of interest" description="Disordered" evidence="1">
    <location>
        <begin position="812"/>
        <end position="831"/>
    </location>
</feature>